<proteinExistence type="predicted"/>
<dbReference type="InterPro" id="IPR027463">
    <property type="entry name" value="AcrB_DN_DC_subdom"/>
</dbReference>
<keyword evidence="1" id="KW-0472">Membrane</keyword>
<dbReference type="Pfam" id="PF00873">
    <property type="entry name" value="ACR_tran"/>
    <property type="match status" value="1"/>
</dbReference>
<dbReference type="SUPFAM" id="SSF82714">
    <property type="entry name" value="Multidrug efflux transporter AcrB TolC docking domain, DN and DC subdomains"/>
    <property type="match status" value="2"/>
</dbReference>
<feature type="transmembrane region" description="Helical" evidence="1">
    <location>
        <begin position="921"/>
        <end position="944"/>
    </location>
</feature>
<dbReference type="Proteomes" id="UP000741360">
    <property type="component" value="Unassembled WGS sequence"/>
</dbReference>
<dbReference type="Gene3D" id="3.30.70.1440">
    <property type="entry name" value="Multidrug efflux transporter AcrB pore domain"/>
    <property type="match status" value="1"/>
</dbReference>
<evidence type="ECO:0000256" key="1">
    <source>
        <dbReference type="SAM" id="Phobius"/>
    </source>
</evidence>
<feature type="transmembrane region" description="Helical" evidence="1">
    <location>
        <begin position="972"/>
        <end position="990"/>
    </location>
</feature>
<evidence type="ECO:0000313" key="3">
    <source>
        <dbReference type="Proteomes" id="UP000741360"/>
    </source>
</evidence>
<feature type="transmembrane region" description="Helical" evidence="1">
    <location>
        <begin position="433"/>
        <end position="459"/>
    </location>
</feature>
<feature type="transmembrane region" description="Helical" evidence="1">
    <location>
        <begin position="357"/>
        <end position="377"/>
    </location>
</feature>
<reference evidence="2" key="1">
    <citation type="submission" date="2020-07" db="EMBL/GenBank/DDBJ databases">
        <title>Huge and variable diversity of episymbiotic CPR bacteria and DPANN archaea in groundwater ecosystems.</title>
        <authorList>
            <person name="He C.Y."/>
            <person name="Keren R."/>
            <person name="Whittaker M."/>
            <person name="Farag I.F."/>
            <person name="Doudna J."/>
            <person name="Cate J.H.D."/>
            <person name="Banfield J.F."/>
        </authorList>
    </citation>
    <scope>NUCLEOTIDE SEQUENCE</scope>
    <source>
        <strain evidence="2">NC_groundwater_717_Ag_S-0.2um_59_8</strain>
    </source>
</reference>
<feature type="transmembrane region" description="Helical" evidence="1">
    <location>
        <begin position="867"/>
        <end position="886"/>
    </location>
</feature>
<organism evidence="2 3">
    <name type="scientific">Tectimicrobiota bacterium</name>
    <dbReference type="NCBI Taxonomy" id="2528274"/>
    <lineage>
        <taxon>Bacteria</taxon>
        <taxon>Pseudomonadati</taxon>
        <taxon>Nitrospinota/Tectimicrobiota group</taxon>
        <taxon>Candidatus Tectimicrobiota</taxon>
    </lineage>
</organism>
<dbReference type="PANTHER" id="PTHR32063">
    <property type="match status" value="1"/>
</dbReference>
<dbReference type="GO" id="GO:0042910">
    <property type="term" value="F:xenobiotic transmembrane transporter activity"/>
    <property type="evidence" value="ECO:0007669"/>
    <property type="project" value="TreeGrafter"/>
</dbReference>
<feature type="transmembrane region" description="Helical" evidence="1">
    <location>
        <begin position="465"/>
        <end position="483"/>
    </location>
</feature>
<protein>
    <submittedName>
        <fullName evidence="2">Efflux RND transporter permease subunit</fullName>
    </submittedName>
</protein>
<dbReference type="SUPFAM" id="SSF82866">
    <property type="entry name" value="Multidrug efflux transporter AcrB transmembrane domain"/>
    <property type="match status" value="2"/>
</dbReference>
<feature type="transmembrane region" description="Helical" evidence="1">
    <location>
        <begin position="1002"/>
        <end position="1023"/>
    </location>
</feature>
<dbReference type="AlphaFoldDB" id="A0A932GLR9"/>
<sequence>MDLIRGSLQNPIGRFMFAIGLILLGIIAFSKLAIDLFPDITYPVVSVLTEYEGAAPEDVEVTLTRPVEKRLSRIQNVKNISSRSLEGLSIVTAEFYWGTNLDTATDDIQQALNQIIDDFPDDAKRPVIFKFDPSQISVITFAVTGTMDEWKLRELAEDTIAPRLESIPGVAAANVFGGKRREIQVLVERSRMEASGISILQVVDGIRQANTDVPGGNLKAGSRDYNVRTLGRSTRVAFLEDLVVSNRNGVPVRVKDIGRVADGFEEEDTETRVNSGAGLVIGVQKQIGGNTVSVVDTILKALPAIQRDLPKGTVLEVINDQSRYIRKSIKNLQHEAMIGALLATSIVLIFLRNVSSTLIVATSIPISILSTFILLHVNHLTLNIMTLGGLALGVGRLLDDAIVVLENINRHLDMGEPPEVASYEGTREVSKPVIAATITSIIVFVPLAFVEGIATVLFLQMAYTVAFSLLASLFDSLTLVPVLTSKILGRRERPVREESLARRFFVKSQDFFNGVDQRYQNLLSWALKRRRLVFTGTGGVLVASLLLVPAIGSEFFPKSDEGNVRISLRLPVGTRLEETRKVIEQIEAVVRSEVPEVEAMFARAGSGRGRSVIFGGRFTGPHTGFVSLTLSDKSRRRRSSEQIAAALRPKLSRIPGAIVTVNSGGLVSRVISFGSEEPLRVEIIGYDLGLSSRLAREVAESMRSVPGVTDIQVSREEGQPEYNVRIQHDRVSNMGLTVSRVADTVKSALGGKVASVYIDPATGREHNIRVRLQEADRGAPRDIERITLPMDSRGSISLGNVAELVAATSPTRIERKYQQRAVFVTADSSGRDFGSVAREIESNLGRLQVPEGFSMRLRGSREDQQQAFRSLAFALLLAIVLIYMVLSAQFGSLVHPFLIMFSVPLGFIGVIWALFLTGITLSVISFIGIIMMVGIVVSNAILLVDYTNLLRARGVELDQAVVQAGRTRLRPILMTTLTTLLGLSPMALGIGEGAEANAPLAITVIGGLSVSTFLTLVFLPALYHSVERYRLKRRA</sequence>
<dbReference type="Gene3D" id="3.30.70.1430">
    <property type="entry name" value="Multidrug efflux transporter AcrB pore domain"/>
    <property type="match status" value="2"/>
</dbReference>
<feature type="transmembrane region" description="Helical" evidence="1">
    <location>
        <begin position="332"/>
        <end position="351"/>
    </location>
</feature>
<dbReference type="PANTHER" id="PTHR32063:SF0">
    <property type="entry name" value="SWARMING MOTILITY PROTEIN SWRC"/>
    <property type="match status" value="1"/>
</dbReference>
<gene>
    <name evidence="2" type="ORF">HYY65_00050</name>
</gene>
<dbReference type="Gene3D" id="3.30.2090.10">
    <property type="entry name" value="Multidrug efflux transporter AcrB TolC docking domain, DN and DC subdomains"/>
    <property type="match status" value="2"/>
</dbReference>
<dbReference type="GO" id="GO:0005886">
    <property type="term" value="C:plasma membrane"/>
    <property type="evidence" value="ECO:0007669"/>
    <property type="project" value="TreeGrafter"/>
</dbReference>
<comment type="caution">
    <text evidence="2">The sequence shown here is derived from an EMBL/GenBank/DDBJ whole genome shotgun (WGS) entry which is preliminary data.</text>
</comment>
<dbReference type="EMBL" id="JACPSX010000001">
    <property type="protein sequence ID" value="MBI3013468.1"/>
    <property type="molecule type" value="Genomic_DNA"/>
</dbReference>
<keyword evidence="1" id="KW-1133">Transmembrane helix</keyword>
<dbReference type="PRINTS" id="PR00702">
    <property type="entry name" value="ACRIFLAVINRP"/>
</dbReference>
<evidence type="ECO:0000313" key="2">
    <source>
        <dbReference type="EMBL" id="MBI3013468.1"/>
    </source>
</evidence>
<dbReference type="SUPFAM" id="SSF82693">
    <property type="entry name" value="Multidrug efflux transporter AcrB pore domain, PN1, PN2, PC1 and PC2 subdomains"/>
    <property type="match status" value="3"/>
</dbReference>
<dbReference type="Gene3D" id="3.30.70.1320">
    <property type="entry name" value="Multidrug efflux transporter AcrB pore domain like"/>
    <property type="match status" value="1"/>
</dbReference>
<feature type="transmembrane region" description="Helical" evidence="1">
    <location>
        <begin position="12"/>
        <end position="34"/>
    </location>
</feature>
<dbReference type="Gene3D" id="1.20.1640.10">
    <property type="entry name" value="Multidrug efflux transporter AcrB transmembrane domain"/>
    <property type="match status" value="2"/>
</dbReference>
<keyword evidence="1" id="KW-0812">Transmembrane</keyword>
<name>A0A932GLR9_UNCTE</name>
<dbReference type="InterPro" id="IPR001036">
    <property type="entry name" value="Acrflvin-R"/>
</dbReference>
<feature type="transmembrane region" description="Helical" evidence="1">
    <location>
        <begin position="532"/>
        <end position="552"/>
    </location>
</feature>
<accession>A0A932GLR9</accession>
<feature type="transmembrane region" description="Helical" evidence="1">
    <location>
        <begin position="893"/>
        <end position="915"/>
    </location>
</feature>